<name>A0A3M6FA30_9PSED</name>
<dbReference type="InterPro" id="IPR011664">
    <property type="entry name" value="Abi_system_AbiD/AbiF-like"/>
</dbReference>
<sequence length="375" mass="44107">MDAPSVKPFLDYPELVKTLSSRRMIINDPQRAARKIEQIGYYHLSGYWHSARKYKISEEKEKVLEEDFRDGTYFDNIFCLYLLDKNLRVEFFNAIERIEIFLRTVIAHEMGRLSPLCYKEKKYFDKKYLPKLEGPDDKYSVWYNDWSKKIESKISDSKEEFIKDHVSKLKPIPIWVLVELWDFGMLSKFYSMLKTSHQDKICKRFDSIPANVLENWLININTIRNRCAHHGRLFNSNNVRALLMPQKGYFNLLKLNENSRYKLYGIVVIVNYFLTKISSSSDWIIRISGIINTLPEIPGLTLASMGFEKESYKFPIEKFCKSSHFKSTPAAPCTNLSVPQLIEQLLEHTPSRHEENQVFVELLLSIAEKAEMKKQ</sequence>
<dbReference type="EMBL" id="RBUY01000046">
    <property type="protein sequence ID" value="RMV77525.1"/>
    <property type="molecule type" value="Genomic_DNA"/>
</dbReference>
<dbReference type="Pfam" id="PF07751">
    <property type="entry name" value="Abi_2"/>
    <property type="match status" value="1"/>
</dbReference>
<dbReference type="Proteomes" id="UP000269872">
    <property type="component" value="Unassembled WGS sequence"/>
</dbReference>
<accession>A0A3M6FA30</accession>
<reference evidence="1 2" key="1">
    <citation type="submission" date="2018-08" db="EMBL/GenBank/DDBJ databases">
        <title>Recombination of ecologically and evolutionarily significant loci maintains genetic cohesion in the Pseudomonas syringae species complex.</title>
        <authorList>
            <person name="Dillon M."/>
            <person name="Thakur S."/>
            <person name="Almeida R.N.D."/>
            <person name="Weir B.S."/>
            <person name="Guttman D.S."/>
        </authorList>
    </citation>
    <scope>NUCLEOTIDE SEQUENCE [LARGE SCALE GENOMIC DNA]</scope>
    <source>
        <strain evidence="1 2">ICMP 7496</strain>
    </source>
</reference>
<dbReference type="PIRSF" id="PIRSF034934">
    <property type="entry name" value="AbiF_AbiD"/>
    <property type="match status" value="1"/>
</dbReference>
<evidence type="ECO:0000313" key="2">
    <source>
        <dbReference type="Proteomes" id="UP000269872"/>
    </source>
</evidence>
<dbReference type="AlphaFoldDB" id="A0A3M6FA30"/>
<dbReference type="InterPro" id="IPR017034">
    <property type="entry name" value="Abi_system_AbiD/AbiF"/>
</dbReference>
<organism evidence="1 2">
    <name type="scientific">Pseudomonas caricapapayae</name>
    <dbReference type="NCBI Taxonomy" id="46678"/>
    <lineage>
        <taxon>Bacteria</taxon>
        <taxon>Pseudomonadati</taxon>
        <taxon>Pseudomonadota</taxon>
        <taxon>Gammaproteobacteria</taxon>
        <taxon>Pseudomonadales</taxon>
        <taxon>Pseudomonadaceae</taxon>
        <taxon>Pseudomonas</taxon>
    </lineage>
</organism>
<proteinExistence type="predicted"/>
<protein>
    <recommendedName>
        <fullName evidence="3">Abortive infection bacteriophage resistance protein</fullName>
    </recommendedName>
</protein>
<evidence type="ECO:0008006" key="3">
    <source>
        <dbReference type="Google" id="ProtNLM"/>
    </source>
</evidence>
<evidence type="ECO:0000313" key="1">
    <source>
        <dbReference type="EMBL" id="RMV77525.1"/>
    </source>
</evidence>
<gene>
    <name evidence="1" type="ORF">ALP05_00923</name>
</gene>
<comment type="caution">
    <text evidence="1">The sequence shown here is derived from an EMBL/GenBank/DDBJ whole genome shotgun (WGS) entry which is preliminary data.</text>
</comment>
<dbReference type="RefSeq" id="WP_122339823.1">
    <property type="nucleotide sequence ID" value="NZ_RBUY01000046.1"/>
</dbReference>